<feature type="compositionally biased region" description="Polar residues" evidence="1">
    <location>
        <begin position="397"/>
        <end position="407"/>
    </location>
</feature>
<dbReference type="EMBL" id="JAUEPT010000043">
    <property type="protein sequence ID" value="KAK0438385.1"/>
    <property type="molecule type" value="Genomic_DNA"/>
</dbReference>
<proteinExistence type="predicted"/>
<accession>A0AA39J915</accession>
<dbReference type="AlphaFoldDB" id="A0AA39J915"/>
<reference evidence="2" key="1">
    <citation type="submission" date="2023-06" db="EMBL/GenBank/DDBJ databases">
        <authorList>
            <consortium name="Lawrence Berkeley National Laboratory"/>
            <person name="Ahrendt S."/>
            <person name="Sahu N."/>
            <person name="Indic B."/>
            <person name="Wong-Bajracharya J."/>
            <person name="Merenyi Z."/>
            <person name="Ke H.-M."/>
            <person name="Monk M."/>
            <person name="Kocsube S."/>
            <person name="Drula E."/>
            <person name="Lipzen A."/>
            <person name="Balint B."/>
            <person name="Henrissat B."/>
            <person name="Andreopoulos B."/>
            <person name="Martin F.M."/>
            <person name="Harder C.B."/>
            <person name="Rigling D."/>
            <person name="Ford K.L."/>
            <person name="Foster G.D."/>
            <person name="Pangilinan J."/>
            <person name="Papanicolaou A."/>
            <person name="Barry K."/>
            <person name="LaButti K."/>
            <person name="Viragh M."/>
            <person name="Koriabine M."/>
            <person name="Yan M."/>
            <person name="Riley R."/>
            <person name="Champramary S."/>
            <person name="Plett K.L."/>
            <person name="Tsai I.J."/>
            <person name="Slot J."/>
            <person name="Sipos G."/>
            <person name="Plett J."/>
            <person name="Nagy L.G."/>
            <person name="Grigoriev I.V."/>
        </authorList>
    </citation>
    <scope>NUCLEOTIDE SEQUENCE</scope>
    <source>
        <strain evidence="2">FPL87.14</strain>
    </source>
</reference>
<feature type="compositionally biased region" description="Polar residues" evidence="1">
    <location>
        <begin position="429"/>
        <end position="443"/>
    </location>
</feature>
<feature type="region of interest" description="Disordered" evidence="1">
    <location>
        <begin position="505"/>
        <end position="531"/>
    </location>
</feature>
<feature type="region of interest" description="Disordered" evidence="1">
    <location>
        <begin position="429"/>
        <end position="464"/>
    </location>
</feature>
<feature type="region of interest" description="Disordered" evidence="1">
    <location>
        <begin position="348"/>
        <end position="416"/>
    </location>
</feature>
<sequence>MSTTDTNEKRKPRNSTWAIGSRTPFFESQEGNWRAHVRVRKAGEFYDYITLRYQVKYEGIAADVDLENPTPDMPTAEQIKAWKAARKEEEKDLSPDQLAEKQALDTSLYKNLRTRIASWFNWRFNGGLNHAAKDLLMCTLTFFTSRISSKTVDAEYAQSAVKSERIRFSITKMKIKEHWEREREDVKMMVHNRVETDFQEAMSKYKKLTTGPKDKTAEDYHLALTQGSNYVQVIANTLRDRFGLQVSVLLAGPIGANGGTVEVRSIHSGTTLTGLTWPQFDPVGFHALEKSMMHFGLKSFSEEERSARALKGTRVGDEDIDDTSEIASSAEHVPDCKLSSAVFTKQAPAHGNNFGTPQKTSAGHGKQDVADNAENGNKSRVSKAENDHQSGIAINSDDPNQPPTKSTNPHDDPIDVQLNLSTHRADSSMLHTQASAPTSNISVPSPAGASINKDDTSIDTDHASIDIDDTSIDIDDASIGTDGRCDSSGSDRVSPLCPLATDIAAEQPAQGDPKSSVEEQEIETGLSDDDDNALALATAEDKQGFWDAANPNKWYPELHAAFEGFRCGADVLSNGE</sequence>
<gene>
    <name evidence="2" type="ORF">EV421DRAFT_1906628</name>
</gene>
<comment type="caution">
    <text evidence="2">The sequence shown here is derived from an EMBL/GenBank/DDBJ whole genome shotgun (WGS) entry which is preliminary data.</text>
</comment>
<evidence type="ECO:0000313" key="2">
    <source>
        <dbReference type="EMBL" id="KAK0438385.1"/>
    </source>
</evidence>
<organism evidence="2 3">
    <name type="scientific">Armillaria borealis</name>
    <dbReference type="NCBI Taxonomy" id="47425"/>
    <lineage>
        <taxon>Eukaryota</taxon>
        <taxon>Fungi</taxon>
        <taxon>Dikarya</taxon>
        <taxon>Basidiomycota</taxon>
        <taxon>Agaricomycotina</taxon>
        <taxon>Agaricomycetes</taxon>
        <taxon>Agaricomycetidae</taxon>
        <taxon>Agaricales</taxon>
        <taxon>Marasmiineae</taxon>
        <taxon>Physalacriaceae</taxon>
        <taxon>Armillaria</taxon>
    </lineage>
</organism>
<feature type="compositionally biased region" description="Basic and acidic residues" evidence="1">
    <location>
        <begin position="452"/>
        <end position="464"/>
    </location>
</feature>
<protein>
    <submittedName>
        <fullName evidence="2">Uncharacterized protein</fullName>
    </submittedName>
</protein>
<evidence type="ECO:0000256" key="1">
    <source>
        <dbReference type="SAM" id="MobiDB-lite"/>
    </source>
</evidence>
<keyword evidence="3" id="KW-1185">Reference proteome</keyword>
<feature type="compositionally biased region" description="Acidic residues" evidence="1">
    <location>
        <begin position="518"/>
        <end position="531"/>
    </location>
</feature>
<name>A0AA39J915_9AGAR</name>
<dbReference type="Proteomes" id="UP001175226">
    <property type="component" value="Unassembled WGS sequence"/>
</dbReference>
<evidence type="ECO:0000313" key="3">
    <source>
        <dbReference type="Proteomes" id="UP001175226"/>
    </source>
</evidence>